<reference evidence="1" key="2">
    <citation type="journal article" date="2015" name="Fish Shellfish Immunol.">
        <title>Early steps in the European eel (Anguilla anguilla)-Vibrio vulnificus interaction in the gills: Role of the RtxA13 toxin.</title>
        <authorList>
            <person name="Callol A."/>
            <person name="Pajuelo D."/>
            <person name="Ebbesson L."/>
            <person name="Teles M."/>
            <person name="MacKenzie S."/>
            <person name="Amaro C."/>
        </authorList>
    </citation>
    <scope>NUCLEOTIDE SEQUENCE</scope>
</reference>
<accession>A0A0E9VDZ4</accession>
<dbReference type="EMBL" id="GBXM01032243">
    <property type="protein sequence ID" value="JAH76334.1"/>
    <property type="molecule type" value="Transcribed_RNA"/>
</dbReference>
<protein>
    <submittedName>
        <fullName evidence="1">Uncharacterized protein</fullName>
    </submittedName>
</protein>
<evidence type="ECO:0000313" key="1">
    <source>
        <dbReference type="EMBL" id="JAH76334.1"/>
    </source>
</evidence>
<name>A0A0E9VDZ4_ANGAN</name>
<reference evidence="1" key="1">
    <citation type="submission" date="2014-11" db="EMBL/GenBank/DDBJ databases">
        <authorList>
            <person name="Amaro Gonzalez C."/>
        </authorList>
    </citation>
    <scope>NUCLEOTIDE SEQUENCE</scope>
</reference>
<proteinExistence type="predicted"/>
<dbReference type="AlphaFoldDB" id="A0A0E9VDZ4"/>
<sequence length="28" mass="3583">MLRFFYFHTQDSWMLPNSQSQWFNSKQK</sequence>
<organism evidence="1">
    <name type="scientific">Anguilla anguilla</name>
    <name type="common">European freshwater eel</name>
    <name type="synonym">Muraena anguilla</name>
    <dbReference type="NCBI Taxonomy" id="7936"/>
    <lineage>
        <taxon>Eukaryota</taxon>
        <taxon>Metazoa</taxon>
        <taxon>Chordata</taxon>
        <taxon>Craniata</taxon>
        <taxon>Vertebrata</taxon>
        <taxon>Euteleostomi</taxon>
        <taxon>Actinopterygii</taxon>
        <taxon>Neopterygii</taxon>
        <taxon>Teleostei</taxon>
        <taxon>Anguilliformes</taxon>
        <taxon>Anguillidae</taxon>
        <taxon>Anguilla</taxon>
    </lineage>
</organism>